<reference evidence="1" key="1">
    <citation type="submission" date="2023-03" db="EMBL/GenBank/DDBJ databases">
        <title>Massive genome expansion in bonnet fungi (Mycena s.s.) driven by repeated elements and novel gene families across ecological guilds.</title>
        <authorList>
            <consortium name="Lawrence Berkeley National Laboratory"/>
            <person name="Harder C.B."/>
            <person name="Miyauchi S."/>
            <person name="Viragh M."/>
            <person name="Kuo A."/>
            <person name="Thoen E."/>
            <person name="Andreopoulos B."/>
            <person name="Lu D."/>
            <person name="Skrede I."/>
            <person name="Drula E."/>
            <person name="Henrissat B."/>
            <person name="Morin E."/>
            <person name="Kohler A."/>
            <person name="Barry K."/>
            <person name="LaButti K."/>
            <person name="Morin E."/>
            <person name="Salamov A."/>
            <person name="Lipzen A."/>
            <person name="Mereny Z."/>
            <person name="Hegedus B."/>
            <person name="Baldrian P."/>
            <person name="Stursova M."/>
            <person name="Weitz H."/>
            <person name="Taylor A."/>
            <person name="Grigoriev I.V."/>
            <person name="Nagy L.G."/>
            <person name="Martin F."/>
            <person name="Kauserud H."/>
        </authorList>
    </citation>
    <scope>NUCLEOTIDE SEQUENCE</scope>
    <source>
        <strain evidence="1">CBHHK188m</strain>
    </source>
</reference>
<proteinExistence type="predicted"/>
<dbReference type="EMBL" id="JARJLG010000090">
    <property type="protein sequence ID" value="KAJ7748288.1"/>
    <property type="molecule type" value="Genomic_DNA"/>
</dbReference>
<name>A0AAD7IQD9_9AGAR</name>
<evidence type="ECO:0000313" key="2">
    <source>
        <dbReference type="Proteomes" id="UP001215280"/>
    </source>
</evidence>
<sequence length="258" mass="28174">VYYRVYTVDGAILSKSAFDPGDPFIGRIAARSVPPPHTATSLKRRLANAENLSDEAGLTATLFLNPCAQTAMLPTDNVAILNGTTSETPFTLVLSEEPPMERNNTAAPVVKNKVDNQRYLYYRLYTQVNEDPSTAAFNTADPALGRIEVLHVCPPYEAGSIKRCIAKAEGKSIYAVADLYSNIASSEAIENGSQIVLLEDGSMGSSPDSPIILVRPGEWEGFWRKVFKKVKHPSPVSGSYISLFLLVRAVKPRLRVTE</sequence>
<gene>
    <name evidence="1" type="ORF">DFH07DRAFT_747376</name>
</gene>
<comment type="caution">
    <text evidence="1">The sequence shown here is derived from an EMBL/GenBank/DDBJ whole genome shotgun (WGS) entry which is preliminary data.</text>
</comment>
<feature type="non-terminal residue" evidence="1">
    <location>
        <position position="258"/>
    </location>
</feature>
<protein>
    <submittedName>
        <fullName evidence="1">Uncharacterized protein</fullName>
    </submittedName>
</protein>
<keyword evidence="2" id="KW-1185">Reference proteome</keyword>
<evidence type="ECO:0000313" key="1">
    <source>
        <dbReference type="EMBL" id="KAJ7748288.1"/>
    </source>
</evidence>
<dbReference type="AlphaFoldDB" id="A0AAD7IQD9"/>
<accession>A0AAD7IQD9</accession>
<organism evidence="1 2">
    <name type="scientific">Mycena maculata</name>
    <dbReference type="NCBI Taxonomy" id="230809"/>
    <lineage>
        <taxon>Eukaryota</taxon>
        <taxon>Fungi</taxon>
        <taxon>Dikarya</taxon>
        <taxon>Basidiomycota</taxon>
        <taxon>Agaricomycotina</taxon>
        <taxon>Agaricomycetes</taxon>
        <taxon>Agaricomycetidae</taxon>
        <taxon>Agaricales</taxon>
        <taxon>Marasmiineae</taxon>
        <taxon>Mycenaceae</taxon>
        <taxon>Mycena</taxon>
    </lineage>
</organism>
<dbReference type="Proteomes" id="UP001215280">
    <property type="component" value="Unassembled WGS sequence"/>
</dbReference>